<organism evidence="1">
    <name type="scientific">Physcomitrium patens</name>
    <name type="common">Spreading-leaved earth moss</name>
    <name type="synonym">Physcomitrella patens</name>
    <dbReference type="NCBI Taxonomy" id="3218"/>
    <lineage>
        <taxon>Eukaryota</taxon>
        <taxon>Viridiplantae</taxon>
        <taxon>Streptophyta</taxon>
        <taxon>Embryophyta</taxon>
        <taxon>Bryophyta</taxon>
        <taxon>Bryophytina</taxon>
        <taxon>Bryopsida</taxon>
        <taxon>Funariidae</taxon>
        <taxon>Funariales</taxon>
        <taxon>Funariaceae</taxon>
        <taxon>Physcomitrium</taxon>
    </lineage>
</organism>
<evidence type="ECO:0000313" key="3">
    <source>
        <dbReference type="Proteomes" id="UP000006727"/>
    </source>
</evidence>
<evidence type="ECO:0000313" key="1">
    <source>
        <dbReference type="EMBL" id="PNR27872.1"/>
    </source>
</evidence>
<protein>
    <submittedName>
        <fullName evidence="1 2">Uncharacterized protein</fullName>
    </submittedName>
</protein>
<dbReference type="PANTHER" id="PTHR33824">
    <property type="entry name" value="POLYKETIDE CYCLASE/DEHYDRASE AND LIPID TRANSPORT SUPERFAMILY PROTEIN"/>
    <property type="match status" value="1"/>
</dbReference>
<evidence type="ECO:0000313" key="2">
    <source>
        <dbReference type="EnsemblPlants" id="Pp3c24_270V3.1"/>
    </source>
</evidence>
<dbReference type="EnsemblPlants" id="Pp3c24_270V3.1">
    <property type="protein sequence ID" value="Pp3c24_270V3.1"/>
    <property type="gene ID" value="Pp3c24_270"/>
</dbReference>
<reference evidence="2" key="3">
    <citation type="submission" date="2020-12" db="UniProtKB">
        <authorList>
            <consortium name="EnsemblPlants"/>
        </authorList>
    </citation>
    <scope>IDENTIFICATION</scope>
</reference>
<keyword evidence="3" id="KW-1185">Reference proteome</keyword>
<dbReference type="PANTHER" id="PTHR33824:SF7">
    <property type="entry name" value="POLYKETIDE CYCLASE_DEHYDRASE AND LIPID TRANSPORT SUPERFAMILY PROTEIN"/>
    <property type="match status" value="1"/>
</dbReference>
<accession>A0A2K1IF18</accession>
<dbReference type="EMBL" id="ABEU02000024">
    <property type="protein sequence ID" value="PNR27872.1"/>
    <property type="molecule type" value="Genomic_DNA"/>
</dbReference>
<proteinExistence type="predicted"/>
<reference evidence="1 3" key="2">
    <citation type="journal article" date="2018" name="Plant J.">
        <title>The Physcomitrella patens chromosome-scale assembly reveals moss genome structure and evolution.</title>
        <authorList>
            <person name="Lang D."/>
            <person name="Ullrich K.K."/>
            <person name="Murat F."/>
            <person name="Fuchs J."/>
            <person name="Jenkins J."/>
            <person name="Haas F.B."/>
            <person name="Piednoel M."/>
            <person name="Gundlach H."/>
            <person name="Van Bel M."/>
            <person name="Meyberg R."/>
            <person name="Vives C."/>
            <person name="Morata J."/>
            <person name="Symeonidi A."/>
            <person name="Hiss M."/>
            <person name="Muchero W."/>
            <person name="Kamisugi Y."/>
            <person name="Saleh O."/>
            <person name="Blanc G."/>
            <person name="Decker E.L."/>
            <person name="van Gessel N."/>
            <person name="Grimwood J."/>
            <person name="Hayes R.D."/>
            <person name="Graham S.W."/>
            <person name="Gunter L.E."/>
            <person name="McDaniel S.F."/>
            <person name="Hoernstein S.N.W."/>
            <person name="Larsson A."/>
            <person name="Li F.W."/>
            <person name="Perroud P.F."/>
            <person name="Phillips J."/>
            <person name="Ranjan P."/>
            <person name="Rokshar D.S."/>
            <person name="Rothfels C.J."/>
            <person name="Schneider L."/>
            <person name="Shu S."/>
            <person name="Stevenson D.W."/>
            <person name="Thummler F."/>
            <person name="Tillich M."/>
            <person name="Villarreal Aguilar J.C."/>
            <person name="Widiez T."/>
            <person name="Wong G.K."/>
            <person name="Wymore A."/>
            <person name="Zhang Y."/>
            <person name="Zimmer A.D."/>
            <person name="Quatrano R.S."/>
            <person name="Mayer K.F.X."/>
            <person name="Goodstein D."/>
            <person name="Casacuberta J.M."/>
            <person name="Vandepoele K."/>
            <person name="Reski R."/>
            <person name="Cuming A.C."/>
            <person name="Tuskan G.A."/>
            <person name="Maumus F."/>
            <person name="Salse J."/>
            <person name="Schmutz J."/>
            <person name="Rensing S.A."/>
        </authorList>
    </citation>
    <scope>NUCLEOTIDE SEQUENCE [LARGE SCALE GENOMIC DNA]</scope>
    <source>
        <strain evidence="2 3">cv. Gransden 2004</strain>
    </source>
</reference>
<dbReference type="AlphaFoldDB" id="A0A2K1IF18"/>
<gene>
    <name evidence="1" type="ORF">PHYPA_028464</name>
</gene>
<name>A0A2K1IF18_PHYPA</name>
<dbReference type="Gramene" id="Pp3c24_270V3.1">
    <property type="protein sequence ID" value="Pp3c24_270V3.1"/>
    <property type="gene ID" value="Pp3c24_270"/>
</dbReference>
<reference evidence="1 3" key="1">
    <citation type="journal article" date="2008" name="Science">
        <title>The Physcomitrella genome reveals evolutionary insights into the conquest of land by plants.</title>
        <authorList>
            <person name="Rensing S."/>
            <person name="Lang D."/>
            <person name="Zimmer A."/>
            <person name="Terry A."/>
            <person name="Salamov A."/>
            <person name="Shapiro H."/>
            <person name="Nishiyama T."/>
            <person name="Perroud P.-F."/>
            <person name="Lindquist E."/>
            <person name="Kamisugi Y."/>
            <person name="Tanahashi T."/>
            <person name="Sakakibara K."/>
            <person name="Fujita T."/>
            <person name="Oishi K."/>
            <person name="Shin-I T."/>
            <person name="Kuroki Y."/>
            <person name="Toyoda A."/>
            <person name="Suzuki Y."/>
            <person name="Hashimoto A."/>
            <person name="Yamaguchi K."/>
            <person name="Sugano A."/>
            <person name="Kohara Y."/>
            <person name="Fujiyama A."/>
            <person name="Anterola A."/>
            <person name="Aoki S."/>
            <person name="Ashton N."/>
            <person name="Barbazuk W.B."/>
            <person name="Barker E."/>
            <person name="Bennetzen J."/>
            <person name="Bezanilla M."/>
            <person name="Blankenship R."/>
            <person name="Cho S.H."/>
            <person name="Dutcher S."/>
            <person name="Estelle M."/>
            <person name="Fawcett J.A."/>
            <person name="Gundlach H."/>
            <person name="Hanada K."/>
            <person name="Heyl A."/>
            <person name="Hicks K.A."/>
            <person name="Hugh J."/>
            <person name="Lohr M."/>
            <person name="Mayer K."/>
            <person name="Melkozernov A."/>
            <person name="Murata T."/>
            <person name="Nelson D."/>
            <person name="Pils B."/>
            <person name="Prigge M."/>
            <person name="Reiss B."/>
            <person name="Renner T."/>
            <person name="Rombauts S."/>
            <person name="Rushton P."/>
            <person name="Sanderfoot A."/>
            <person name="Schween G."/>
            <person name="Shiu S.-H."/>
            <person name="Stueber K."/>
            <person name="Theodoulou F.L."/>
            <person name="Tu H."/>
            <person name="Van de Peer Y."/>
            <person name="Verrier P.J."/>
            <person name="Waters E."/>
            <person name="Wood A."/>
            <person name="Yang L."/>
            <person name="Cove D."/>
            <person name="Cuming A."/>
            <person name="Hasebe M."/>
            <person name="Lucas S."/>
            <person name="Mishler D.B."/>
            <person name="Reski R."/>
            <person name="Grigoriev I."/>
            <person name="Quatrano R.S."/>
            <person name="Boore J.L."/>
        </authorList>
    </citation>
    <scope>NUCLEOTIDE SEQUENCE [LARGE SCALE GENOMIC DNA]</scope>
    <source>
        <strain evidence="2 3">cv. Gransden 2004</strain>
    </source>
</reference>
<dbReference type="Proteomes" id="UP000006727">
    <property type="component" value="Chromosome 24"/>
</dbReference>
<sequence length="75" mass="8928">MAARGVQAPGLITNIFVAEAWEMWNDREKIPRWIKWIDKVKSFTPPFGCTQVSKQKPDFSKWTLGYRTFKRDFEF</sequence>
<dbReference type="PaxDb" id="3218-PP1S268_23V6.1"/>
<dbReference type="InParanoid" id="A0A2K1IF18"/>
<dbReference type="InterPro" id="IPR047137">
    <property type="entry name" value="ORF3"/>
</dbReference>